<reference evidence="1 2" key="1">
    <citation type="journal article" date="2018" name="Sci. Rep.">
        <title>Genomic signatures of local adaptation to the degree of environmental predictability in rotifers.</title>
        <authorList>
            <person name="Franch-Gras L."/>
            <person name="Hahn C."/>
            <person name="Garcia-Roger E.M."/>
            <person name="Carmona M.J."/>
            <person name="Serra M."/>
            <person name="Gomez A."/>
        </authorList>
    </citation>
    <scope>NUCLEOTIDE SEQUENCE [LARGE SCALE GENOMIC DNA]</scope>
    <source>
        <strain evidence="1">HYR1</strain>
    </source>
</reference>
<dbReference type="AlphaFoldDB" id="A0A3M7SI10"/>
<dbReference type="EMBL" id="REGN01001366">
    <property type="protein sequence ID" value="RNA35188.1"/>
    <property type="molecule type" value="Genomic_DNA"/>
</dbReference>
<accession>A0A3M7SI10</accession>
<keyword evidence="2" id="KW-1185">Reference proteome</keyword>
<evidence type="ECO:0000313" key="1">
    <source>
        <dbReference type="EMBL" id="RNA35188.1"/>
    </source>
</evidence>
<name>A0A3M7SI10_BRAPC</name>
<sequence>MIELKSTSQPQINLIYIKTSRSRPEKNNQSTKIPIMLLRYRPRFIGTKTACKFFHFRFLIDYENTY</sequence>
<protein>
    <submittedName>
        <fullName evidence="1">Uncharacterized protein</fullName>
    </submittedName>
</protein>
<dbReference type="Proteomes" id="UP000276133">
    <property type="component" value="Unassembled WGS sequence"/>
</dbReference>
<comment type="caution">
    <text evidence="1">The sequence shown here is derived from an EMBL/GenBank/DDBJ whole genome shotgun (WGS) entry which is preliminary data.</text>
</comment>
<organism evidence="1 2">
    <name type="scientific">Brachionus plicatilis</name>
    <name type="common">Marine rotifer</name>
    <name type="synonym">Brachionus muelleri</name>
    <dbReference type="NCBI Taxonomy" id="10195"/>
    <lineage>
        <taxon>Eukaryota</taxon>
        <taxon>Metazoa</taxon>
        <taxon>Spiralia</taxon>
        <taxon>Gnathifera</taxon>
        <taxon>Rotifera</taxon>
        <taxon>Eurotatoria</taxon>
        <taxon>Monogononta</taxon>
        <taxon>Pseudotrocha</taxon>
        <taxon>Ploima</taxon>
        <taxon>Brachionidae</taxon>
        <taxon>Brachionus</taxon>
    </lineage>
</organism>
<gene>
    <name evidence="1" type="ORF">BpHYR1_023993</name>
</gene>
<proteinExistence type="predicted"/>
<evidence type="ECO:0000313" key="2">
    <source>
        <dbReference type="Proteomes" id="UP000276133"/>
    </source>
</evidence>